<dbReference type="Proteomes" id="UP000198238">
    <property type="component" value="Chromosome"/>
</dbReference>
<dbReference type="SUPFAM" id="SSF141488">
    <property type="entry name" value="YdhA-like"/>
    <property type="match status" value="1"/>
</dbReference>
<evidence type="ECO:0000256" key="5">
    <source>
        <dbReference type="SAM" id="MobiDB-lite"/>
    </source>
</evidence>
<evidence type="ECO:0000313" key="8">
    <source>
        <dbReference type="Proteomes" id="UP000198238"/>
    </source>
</evidence>
<keyword evidence="8" id="KW-1185">Reference proteome</keyword>
<feature type="domain" description="C-type lysozyme inhibitor" evidence="6">
    <location>
        <begin position="103"/>
        <end position="172"/>
    </location>
</feature>
<accession>A0A220RZ45</accession>
<reference evidence="7 8" key="1">
    <citation type="submission" date="2017-06" db="EMBL/GenBank/DDBJ databases">
        <title>Neisseria chenwenguii sp. nov., isolated from the intestinal contents of Tibetan Plateau Pika in Yushu, Qinghai Province, China.</title>
        <authorList>
            <person name="Zhang G."/>
        </authorList>
    </citation>
    <scope>NUCLEOTIDE SEQUENCE [LARGE SCALE GENOMIC DNA]</scope>
    <source>
        <strain evidence="7 8">10023</strain>
    </source>
</reference>
<organism evidence="7 8">
    <name type="scientific">Neisseria chenwenguii</name>
    <dbReference type="NCBI Taxonomy" id="1853278"/>
    <lineage>
        <taxon>Bacteria</taxon>
        <taxon>Pseudomonadati</taxon>
        <taxon>Pseudomonadota</taxon>
        <taxon>Betaproteobacteria</taxon>
        <taxon>Neisseriales</taxon>
        <taxon>Neisseriaceae</taxon>
        <taxon>Neisseria</taxon>
    </lineage>
</organism>
<dbReference type="Gene3D" id="2.40.128.200">
    <property type="match status" value="1"/>
</dbReference>
<sequence length="185" mass="21253">MKTFSNRMQNLINRKYAAAALSYNESPFQQLSKELAMKTVKLLALAAALAVSLSACAYDDYYDRDYNGNGSYDQDYKRDRDYDRVREREQRRQDRRETPDRRFECRNGMTATVKYSAGIDRINLFVDTVGQEITLNRSRAASGELYTAGNGFYGKRTEWHQKGGSGILSLTDPYGNFVETTCRIR</sequence>
<dbReference type="Pfam" id="PF09864">
    <property type="entry name" value="MliC"/>
    <property type="match status" value="1"/>
</dbReference>
<proteinExistence type="predicted"/>
<gene>
    <name evidence="7" type="ORF">BG910_00835</name>
</gene>
<dbReference type="AlphaFoldDB" id="A0A220RZ45"/>
<dbReference type="InterPro" id="IPR018660">
    <property type="entry name" value="MliC"/>
</dbReference>
<name>A0A220RZ45_9NEIS</name>
<dbReference type="KEGG" id="nei:BG910_00835"/>
<keyword evidence="2" id="KW-0472">Membrane</keyword>
<feature type="compositionally biased region" description="Basic and acidic residues" evidence="5">
    <location>
        <begin position="74"/>
        <end position="100"/>
    </location>
</feature>
<keyword evidence="1" id="KW-0732">Signal</keyword>
<evidence type="ECO:0000259" key="6">
    <source>
        <dbReference type="Pfam" id="PF09864"/>
    </source>
</evidence>
<dbReference type="EMBL" id="CP022278">
    <property type="protein sequence ID" value="ASK26481.1"/>
    <property type="molecule type" value="Genomic_DNA"/>
</dbReference>
<evidence type="ECO:0000256" key="3">
    <source>
        <dbReference type="ARBA" id="ARBA00023139"/>
    </source>
</evidence>
<protein>
    <recommendedName>
        <fullName evidence="6">C-type lysozyme inhibitor domain-containing protein</fullName>
    </recommendedName>
</protein>
<keyword evidence="4" id="KW-0449">Lipoprotein</keyword>
<feature type="region of interest" description="Disordered" evidence="5">
    <location>
        <begin position="72"/>
        <end position="100"/>
    </location>
</feature>
<evidence type="ECO:0000256" key="2">
    <source>
        <dbReference type="ARBA" id="ARBA00023136"/>
    </source>
</evidence>
<dbReference type="InterPro" id="IPR036328">
    <property type="entry name" value="MliC_sf"/>
</dbReference>
<evidence type="ECO:0000256" key="1">
    <source>
        <dbReference type="ARBA" id="ARBA00022729"/>
    </source>
</evidence>
<evidence type="ECO:0000313" key="7">
    <source>
        <dbReference type="EMBL" id="ASK26481.1"/>
    </source>
</evidence>
<evidence type="ECO:0000256" key="4">
    <source>
        <dbReference type="ARBA" id="ARBA00023288"/>
    </source>
</evidence>
<keyword evidence="3" id="KW-0564">Palmitate</keyword>